<evidence type="ECO:0008006" key="3">
    <source>
        <dbReference type="Google" id="ProtNLM"/>
    </source>
</evidence>
<dbReference type="STRING" id="1244108.SAMN05444004_101531"/>
<dbReference type="AlphaFoldDB" id="A0A1H3K5U4"/>
<proteinExistence type="predicted"/>
<keyword evidence="2" id="KW-1185">Reference proteome</keyword>
<dbReference type="EMBL" id="FNPX01000001">
    <property type="protein sequence ID" value="SDY47533.1"/>
    <property type="molecule type" value="Genomic_DNA"/>
</dbReference>
<organism evidence="1 2">
    <name type="scientific">Jannaschia faecimaris</name>
    <dbReference type="NCBI Taxonomy" id="1244108"/>
    <lineage>
        <taxon>Bacteria</taxon>
        <taxon>Pseudomonadati</taxon>
        <taxon>Pseudomonadota</taxon>
        <taxon>Alphaproteobacteria</taxon>
        <taxon>Rhodobacterales</taxon>
        <taxon>Roseobacteraceae</taxon>
        <taxon>Jannaschia</taxon>
    </lineage>
</organism>
<evidence type="ECO:0000313" key="2">
    <source>
        <dbReference type="Proteomes" id="UP000198914"/>
    </source>
</evidence>
<evidence type="ECO:0000313" key="1">
    <source>
        <dbReference type="EMBL" id="SDY47533.1"/>
    </source>
</evidence>
<dbReference type="InterPro" id="IPR027417">
    <property type="entry name" value="P-loop_NTPase"/>
</dbReference>
<dbReference type="Proteomes" id="UP000198914">
    <property type="component" value="Unassembled WGS sequence"/>
</dbReference>
<protein>
    <recommendedName>
        <fullName evidence="3">Sulfotransferase family protein</fullName>
    </recommendedName>
</protein>
<reference evidence="2" key="1">
    <citation type="submission" date="2016-10" db="EMBL/GenBank/DDBJ databases">
        <authorList>
            <person name="Varghese N."/>
            <person name="Submissions S."/>
        </authorList>
    </citation>
    <scope>NUCLEOTIDE SEQUENCE [LARGE SCALE GENOMIC DNA]</scope>
    <source>
        <strain evidence="2">DSM 100420</strain>
    </source>
</reference>
<dbReference type="Gene3D" id="3.40.50.300">
    <property type="entry name" value="P-loop containing nucleotide triphosphate hydrolases"/>
    <property type="match status" value="1"/>
</dbReference>
<gene>
    <name evidence="1" type="ORF">SAMN05444004_101531</name>
</gene>
<dbReference type="OrthoDB" id="547419at2"/>
<dbReference type="RefSeq" id="WP_092641848.1">
    <property type="nucleotide sequence ID" value="NZ_FNPX01000001.1"/>
</dbReference>
<sequence>MPRLIVHAGIHKTGTTTLQKTLHANRTALQRQGILYPETGLLAKPNTWGHHDLAYALRNADRGRDIWTALRAEADGTGQGTVVVSSEELSLLPFPRLPGMAPYKIIAECFSGWDITLLCYLRPQADVVASLYNHQVKSVGEAGDVFDFLPRVSQRLEYANYLNLAAAGLGVDAIRVRRYGRTWMRGDILDDVAGEIGLDLSQGIVRAARDLNPGLTRSGLEAMLAANRRYTGDPGRLLRERRRILSKHAAAAEKSHDALSPDMRRTITALYHTKNVQVGRRFLKLDGNLFNPDVQPLRPVEA</sequence>
<name>A0A1H3K5U4_9RHOB</name>
<dbReference type="SUPFAM" id="SSF52540">
    <property type="entry name" value="P-loop containing nucleoside triphosphate hydrolases"/>
    <property type="match status" value="1"/>
</dbReference>
<accession>A0A1H3K5U4</accession>